<dbReference type="GeneID" id="74301369"/>
<dbReference type="AlphaFoldDB" id="A0A5N5VBE0"/>
<dbReference type="EMBL" id="ANBP01000002">
    <property type="protein sequence ID" value="KAB7759263.1"/>
    <property type="molecule type" value="Genomic_DNA"/>
</dbReference>
<evidence type="ECO:0000313" key="1">
    <source>
        <dbReference type="EMBL" id="KAB7759263.1"/>
    </source>
</evidence>
<reference evidence="1 2" key="1">
    <citation type="submission" date="2012-10" db="EMBL/GenBank/DDBJ databases">
        <title>The draft sequence of the Mycobacterium pheli genome.</title>
        <authorList>
            <person name="Pettersson B.M.F."/>
            <person name="Das S."/>
            <person name="Dasgupta S."/>
            <person name="Bhattacharya A."/>
            <person name="Kirsebom L.A."/>
        </authorList>
    </citation>
    <scope>NUCLEOTIDE SEQUENCE [LARGE SCALE GENOMIC DNA]</scope>
    <source>
        <strain evidence="1 2">CCUG 21000</strain>
    </source>
</reference>
<proteinExistence type="predicted"/>
<organism evidence="1 2">
    <name type="scientific">Mycolicibacterium phlei DSM 43239 = CCUG 21000</name>
    <dbReference type="NCBI Taxonomy" id="1226750"/>
    <lineage>
        <taxon>Bacteria</taxon>
        <taxon>Bacillati</taxon>
        <taxon>Actinomycetota</taxon>
        <taxon>Actinomycetes</taxon>
        <taxon>Mycobacteriales</taxon>
        <taxon>Mycobacteriaceae</taxon>
        <taxon>Mycolicibacterium</taxon>
    </lineage>
</organism>
<sequence>MEQTVLDNRLAHMDHAGLAMERATGIRKLMQMLWVYDHPVDIDGVRRFHHNFGFGLAGRRIERSPLPFGRPRWVSSLGPPAPLEIAETPRPRSEVTDWADECAALPIDVETGPAWRMAVLPLTDGGTAVTLVGSHLLGDGIGAVLSVVETTYGVRRDIGYPPPYSRTRFRGALTDMRETARELPDTARTVAAAAKLGLRMRGEQPAAPTTATKAAPVGGDEIVTIPAVSLFVDLAEWDAAAAARNGNSHSLLAGFAARLGDRMGRRRPDGSVGLILALNDRASLEDTRAQAMKFAQADIDAGAVATDLSDARTVLREAVKIAREETDETLELLPLVPFVPRRALAKVAEAFFGSGDELPVSCSNLGDLDPAVGRVDGTDAEYTSLRGIDQGVRRAELERMGGQLVVVGGRLNGKVTICVVGYQCGAQNSKARLRDLALEALGEFGLTAETL</sequence>
<name>A0A5N5VBE0_MYCPH</name>
<dbReference type="Proteomes" id="UP000325690">
    <property type="component" value="Unassembled WGS sequence"/>
</dbReference>
<evidence type="ECO:0000313" key="2">
    <source>
        <dbReference type="Proteomes" id="UP000325690"/>
    </source>
</evidence>
<evidence type="ECO:0008006" key="3">
    <source>
        <dbReference type="Google" id="ProtNLM"/>
    </source>
</evidence>
<dbReference type="InterPro" id="IPR023213">
    <property type="entry name" value="CAT-like_dom_sf"/>
</dbReference>
<dbReference type="Gene3D" id="3.30.559.10">
    <property type="entry name" value="Chloramphenicol acetyltransferase-like domain"/>
    <property type="match status" value="1"/>
</dbReference>
<dbReference type="RefSeq" id="WP_003886130.1">
    <property type="nucleotide sequence ID" value="NZ_ANBO01000042.1"/>
</dbReference>
<keyword evidence="2" id="KW-1185">Reference proteome</keyword>
<protein>
    <recommendedName>
        <fullName evidence="3">Fatty acyl-AMP ligase FadD28 and polyketide synthase</fullName>
    </recommendedName>
</protein>
<accession>A0A5N5VBE0</accession>
<dbReference type="SUPFAM" id="SSF52777">
    <property type="entry name" value="CoA-dependent acyltransferases"/>
    <property type="match status" value="1"/>
</dbReference>
<comment type="caution">
    <text evidence="1">The sequence shown here is derived from an EMBL/GenBank/DDBJ whole genome shotgun (WGS) entry which is preliminary data.</text>
</comment>
<gene>
    <name evidence="1" type="ORF">MPHL21000_03315</name>
</gene>